<keyword evidence="3" id="KW-1185">Reference proteome</keyword>
<organism evidence="2 3">
    <name type="scientific">Anaerobaca lacustris</name>
    <dbReference type="NCBI Taxonomy" id="3044600"/>
    <lineage>
        <taxon>Bacteria</taxon>
        <taxon>Pseudomonadati</taxon>
        <taxon>Planctomycetota</taxon>
        <taxon>Phycisphaerae</taxon>
        <taxon>Sedimentisphaerales</taxon>
        <taxon>Anaerobacaceae</taxon>
        <taxon>Anaerobaca</taxon>
    </lineage>
</organism>
<comment type="caution">
    <text evidence="2">The sequence shown here is derived from an EMBL/GenBank/DDBJ whole genome shotgun (WGS) entry which is preliminary data.</text>
</comment>
<dbReference type="Proteomes" id="UP001431776">
    <property type="component" value="Unassembled WGS sequence"/>
</dbReference>
<keyword evidence="1" id="KW-0732">Signal</keyword>
<evidence type="ECO:0000256" key="1">
    <source>
        <dbReference type="SAM" id="SignalP"/>
    </source>
</evidence>
<gene>
    <name evidence="2" type="ORF">QJ522_22345</name>
</gene>
<proteinExistence type="predicted"/>
<name>A0AAW6U782_9BACT</name>
<dbReference type="RefSeq" id="WP_349247227.1">
    <property type="nucleotide sequence ID" value="NZ_JASCXX010000060.1"/>
</dbReference>
<dbReference type="AlphaFoldDB" id="A0AAW6U782"/>
<reference evidence="2" key="1">
    <citation type="submission" date="2023-05" db="EMBL/GenBank/DDBJ databases">
        <title>Anaerotaeda fermentans gen. nov., sp. nov., a novel anaerobic planctomycete of the new family within the order Sedimentisphaerales isolated from Taman Peninsula, Russia.</title>
        <authorList>
            <person name="Khomyakova M.A."/>
            <person name="Merkel A.Y."/>
            <person name="Slobodkin A.I."/>
        </authorList>
    </citation>
    <scope>NUCLEOTIDE SEQUENCE</scope>
    <source>
        <strain evidence="2">M17dextr</strain>
    </source>
</reference>
<feature type="chain" id="PRO_5043678282" evidence="1">
    <location>
        <begin position="24"/>
        <end position="115"/>
    </location>
</feature>
<evidence type="ECO:0000313" key="2">
    <source>
        <dbReference type="EMBL" id="MDI6451819.1"/>
    </source>
</evidence>
<evidence type="ECO:0000313" key="3">
    <source>
        <dbReference type="Proteomes" id="UP001431776"/>
    </source>
</evidence>
<protein>
    <submittedName>
        <fullName evidence="2">Uncharacterized protein</fullName>
    </submittedName>
</protein>
<accession>A0AAW6U782</accession>
<sequence>MRTGMFRRGVLAALVLVAASVGAEPHTFRFYSITSNNPTDVAIGEAQLSVEVSDCGSEQVLFTFRNEGPEASSIARIYFDNFALGLFEGIGGSRTDRASSSAQALHRRTCRAATT</sequence>
<feature type="signal peptide" evidence="1">
    <location>
        <begin position="1"/>
        <end position="23"/>
    </location>
</feature>
<dbReference type="EMBL" id="JASCXX010000060">
    <property type="protein sequence ID" value="MDI6451819.1"/>
    <property type="molecule type" value="Genomic_DNA"/>
</dbReference>